<reference evidence="2" key="1">
    <citation type="submission" date="2018-10" db="EMBL/GenBank/DDBJ databases">
        <title>Hidden diversity of soil giant viruses.</title>
        <authorList>
            <person name="Schulz F."/>
            <person name="Alteio L."/>
            <person name="Goudeau D."/>
            <person name="Ryan E.M."/>
            <person name="Malmstrom R.R."/>
            <person name="Blanchard J."/>
            <person name="Woyke T."/>
        </authorList>
    </citation>
    <scope>NUCLEOTIDE SEQUENCE</scope>
    <source>
        <strain evidence="2">HAV1</strain>
    </source>
</reference>
<dbReference type="GO" id="GO:0016787">
    <property type="term" value="F:hydrolase activity"/>
    <property type="evidence" value="ECO:0007669"/>
    <property type="project" value="InterPro"/>
</dbReference>
<dbReference type="SUPFAM" id="SSF56300">
    <property type="entry name" value="Metallo-dependent phosphatases"/>
    <property type="match status" value="1"/>
</dbReference>
<dbReference type="Gene3D" id="3.60.21.10">
    <property type="match status" value="1"/>
</dbReference>
<name>A0A3G5A3C6_9VIRU</name>
<dbReference type="InterPro" id="IPR029052">
    <property type="entry name" value="Metallo-depent_PP-like"/>
</dbReference>
<evidence type="ECO:0000259" key="1">
    <source>
        <dbReference type="Pfam" id="PF00149"/>
    </source>
</evidence>
<evidence type="ECO:0000313" key="2">
    <source>
        <dbReference type="EMBL" id="AYV80974.1"/>
    </source>
</evidence>
<dbReference type="PANTHER" id="PTHR37844:SF1">
    <property type="entry name" value="CALCINEURIN-LIKE PHOSPHOESTERASE DOMAIN-CONTAINING PROTEIN"/>
    <property type="match status" value="1"/>
</dbReference>
<dbReference type="Pfam" id="PF00149">
    <property type="entry name" value="Metallophos"/>
    <property type="match status" value="1"/>
</dbReference>
<sequence>MPLIQVISDIHLEFIDAPKFEEIVVPAAPYLAICGDLGLPYLDSYDNFLAACSKNFTQVFLIAGNHEYYQWKRSSGETFTIDEVHLEIETIVKKYNNIHFLNNKSYILEDEFVILGTTLWSEIQPENYFNASYQINDFKHIYYSENKTTSLITPKYITEKFHENVNWLKTSINAFSDKKIIILTHHLPSFQLIHERFKTSKLNCCFASDLDYLMTDSVIYWLAGHTHCSFNIKINNTRCIVNPKGYYDENPSYDSSLTIQV</sequence>
<dbReference type="InterPro" id="IPR004843">
    <property type="entry name" value="Calcineurin-like_PHP"/>
</dbReference>
<dbReference type="EMBL" id="MK072254">
    <property type="protein sequence ID" value="AYV80974.1"/>
    <property type="molecule type" value="Genomic_DNA"/>
</dbReference>
<accession>A0A3G5A3C6</accession>
<dbReference type="PANTHER" id="PTHR37844">
    <property type="entry name" value="SER/THR PROTEIN PHOSPHATASE SUPERFAMILY (AFU_ORTHOLOGUE AFUA_1G14840)"/>
    <property type="match status" value="1"/>
</dbReference>
<feature type="domain" description="Calcineurin-like phosphoesterase" evidence="1">
    <location>
        <begin position="6"/>
        <end position="228"/>
    </location>
</feature>
<proteinExistence type="predicted"/>
<organism evidence="2">
    <name type="scientific">Harvfovirus sp</name>
    <dbReference type="NCBI Taxonomy" id="2487768"/>
    <lineage>
        <taxon>Viruses</taxon>
        <taxon>Varidnaviria</taxon>
        <taxon>Bamfordvirae</taxon>
        <taxon>Nucleocytoviricota</taxon>
        <taxon>Megaviricetes</taxon>
        <taxon>Imitervirales</taxon>
        <taxon>Mimiviridae</taxon>
        <taxon>Klosneuvirinae</taxon>
    </lineage>
</organism>
<protein>
    <submittedName>
        <fullName evidence="2">Metallophosphoesterase</fullName>
    </submittedName>
</protein>
<gene>
    <name evidence="2" type="ORF">Harvfovirus12_10</name>
</gene>